<comment type="caution">
    <text evidence="2">The sequence shown here is derived from an EMBL/GenBank/DDBJ whole genome shotgun (WGS) entry which is preliminary data.</text>
</comment>
<proteinExistence type="predicted"/>
<dbReference type="Proteomes" id="UP000249579">
    <property type="component" value="Unassembled WGS sequence"/>
</dbReference>
<gene>
    <name evidence="2" type="ORF">BHX94_11985</name>
</gene>
<accession>A0A328A055</accession>
<sequence>MEAQMLLKRHLRNFYYQYLCKINGRVILEDLDYQNLRNYLKGFEGEYAFFEYIIDFEQLVRIWDLTLDMFGTAQYDFLFIANDTVIHIDIKNYSGLYRFDNGNFISKQGYVHLFYYGGWTQWANYGAIRPLI</sequence>
<dbReference type="InterPro" id="IPR011528">
    <property type="entry name" value="NERD"/>
</dbReference>
<evidence type="ECO:0000259" key="1">
    <source>
        <dbReference type="Pfam" id="PF08378"/>
    </source>
</evidence>
<dbReference type="AlphaFoldDB" id="A0A328A055"/>
<dbReference type="RefSeq" id="WP_111747117.1">
    <property type="nucleotide sequence ID" value="NZ_PZJG01000017.1"/>
</dbReference>
<organism evidence="2 3">
    <name type="scientific">Macrococcoides bohemicum</name>
    <dbReference type="NCBI Taxonomy" id="1903056"/>
    <lineage>
        <taxon>Bacteria</taxon>
        <taxon>Bacillati</taxon>
        <taxon>Bacillota</taxon>
        <taxon>Bacilli</taxon>
        <taxon>Bacillales</taxon>
        <taxon>Staphylococcaceae</taxon>
        <taxon>Macrococcoides</taxon>
    </lineage>
</organism>
<evidence type="ECO:0000313" key="2">
    <source>
        <dbReference type="EMBL" id="RAK47993.1"/>
    </source>
</evidence>
<dbReference type="Pfam" id="PF08378">
    <property type="entry name" value="NERD"/>
    <property type="match status" value="1"/>
</dbReference>
<feature type="domain" description="NERD" evidence="1">
    <location>
        <begin position="41"/>
        <end position="107"/>
    </location>
</feature>
<dbReference type="EMBL" id="PZJG01000017">
    <property type="protein sequence ID" value="RAK47993.1"/>
    <property type="molecule type" value="Genomic_DNA"/>
</dbReference>
<protein>
    <recommendedName>
        <fullName evidence="1">NERD domain-containing protein</fullName>
    </recommendedName>
</protein>
<dbReference type="OrthoDB" id="2418082at2"/>
<reference evidence="2 3" key="1">
    <citation type="journal article" date="2018" name="Front. Microbiol.">
        <title>Description and Comparative Genomics of Macrococcus caseolyticus subsp. hominis subsp. nov., Macrococcus goetzii sp. nov., Macrococcus epidermidis sp. nov., and Macrococcus bohemicus sp. nov., Novel Macrococci From Human Clinical Material With Virulence Potential and Suspected Uptake of Foreign DNA by Natural Transformation.</title>
        <authorList>
            <person name="Maslanova I."/>
            <person name="Wertheimer Z."/>
            <person name="Sedlacek I."/>
            <person name="Svec P."/>
            <person name="Indrakova A."/>
            <person name="Kovarovic V."/>
            <person name="Schumann P."/>
            <person name="Sproer C."/>
            <person name="Kralova S."/>
            <person name="Sedo O."/>
            <person name="Kristofova L."/>
            <person name="Vrbovska V."/>
            <person name="Fuzik T."/>
            <person name="Petras P."/>
            <person name="Zdrahal Z."/>
            <person name="Ruzickova V."/>
            <person name="Doskar J."/>
            <person name="Pantucek R."/>
        </authorList>
    </citation>
    <scope>NUCLEOTIDE SEQUENCE [LARGE SCALE GENOMIC DNA]</scope>
    <source>
        <strain evidence="2 3">03/115</strain>
    </source>
</reference>
<evidence type="ECO:0000313" key="3">
    <source>
        <dbReference type="Proteomes" id="UP000249579"/>
    </source>
</evidence>
<name>A0A328A055_9STAP</name>